<evidence type="ECO:0008006" key="4">
    <source>
        <dbReference type="Google" id="ProtNLM"/>
    </source>
</evidence>
<sequence length="444" mass="49941">MRTHITNAEQFWKTYFNSIVVFYILIGLTALNCSPAQADLIKLKNGGEIRGKLLRTTSSSVETRVIQTLSGGSIAVNSQHIEFITNRPLSIEKYESRSKEIEDTVEAHLKLADWCLKNHLNAQRLEQMANVIQLDPDHSKARAALGYTKRNGEWMTRDEVMRNNGYIKYKGRYVSSAELELLEKNQADLEAERKWIKKVKLWLIWISGNDLLQQQEGLQNFQAINDPHAVAALGRLLGKHKHMAIRSLLISTLDQIPGDKPLRPLSELVLTDPVKTIRQTALDVLTKRNATQAIAFFIEGLKNKSNVIVQRAGQGLEAIGDRTVVPDLISALTTRHTYRVRVPDTTSTYSYNTNGTFGGSGVVLPPNIEAGLLAGRYPNGVIVLPSQQPKVQMRTVSVKHLHQNEAVLLALQKITQQNFGYNERLWRLWWASTQNQTGVVPVLQ</sequence>
<feature type="transmembrane region" description="Helical" evidence="1">
    <location>
        <begin position="12"/>
        <end position="31"/>
    </location>
</feature>
<dbReference type="OrthoDB" id="212249at2"/>
<name>A0A518IE94_9PLAN</name>
<gene>
    <name evidence="2" type="ORF">Enr17x_34780</name>
</gene>
<keyword evidence="1" id="KW-0812">Transmembrane</keyword>
<proteinExistence type="predicted"/>
<dbReference type="SUPFAM" id="SSF48371">
    <property type="entry name" value="ARM repeat"/>
    <property type="match status" value="1"/>
</dbReference>
<dbReference type="EMBL" id="CP037452">
    <property type="protein sequence ID" value="QDV51422.1"/>
    <property type="molecule type" value="Genomic_DNA"/>
</dbReference>
<dbReference type="InterPro" id="IPR016024">
    <property type="entry name" value="ARM-type_fold"/>
</dbReference>
<dbReference type="KEGG" id="gfm:Enr17x_34780"/>
<keyword evidence="3" id="KW-1185">Reference proteome</keyword>
<dbReference type="RefSeq" id="WP_145310621.1">
    <property type="nucleotide sequence ID" value="NZ_CP037452.1"/>
</dbReference>
<keyword evidence="1" id="KW-0472">Membrane</keyword>
<organism evidence="2 3">
    <name type="scientific">Gimesia fumaroli</name>
    <dbReference type="NCBI Taxonomy" id="2527976"/>
    <lineage>
        <taxon>Bacteria</taxon>
        <taxon>Pseudomonadati</taxon>
        <taxon>Planctomycetota</taxon>
        <taxon>Planctomycetia</taxon>
        <taxon>Planctomycetales</taxon>
        <taxon>Planctomycetaceae</taxon>
        <taxon>Gimesia</taxon>
    </lineage>
</organism>
<dbReference type="Proteomes" id="UP000318313">
    <property type="component" value="Chromosome"/>
</dbReference>
<dbReference type="Pfam" id="PF13646">
    <property type="entry name" value="HEAT_2"/>
    <property type="match status" value="1"/>
</dbReference>
<dbReference type="InterPro" id="IPR011989">
    <property type="entry name" value="ARM-like"/>
</dbReference>
<evidence type="ECO:0000256" key="1">
    <source>
        <dbReference type="SAM" id="Phobius"/>
    </source>
</evidence>
<dbReference type="AlphaFoldDB" id="A0A518IE94"/>
<evidence type="ECO:0000313" key="3">
    <source>
        <dbReference type="Proteomes" id="UP000318313"/>
    </source>
</evidence>
<keyword evidence="1" id="KW-1133">Transmembrane helix</keyword>
<evidence type="ECO:0000313" key="2">
    <source>
        <dbReference type="EMBL" id="QDV51422.1"/>
    </source>
</evidence>
<protein>
    <recommendedName>
        <fullName evidence="4">HEAT repeat protein</fullName>
    </recommendedName>
</protein>
<accession>A0A518IE94</accession>
<reference evidence="2 3" key="1">
    <citation type="submission" date="2019-03" db="EMBL/GenBank/DDBJ databases">
        <title>Deep-cultivation of Planctomycetes and their phenomic and genomic characterization uncovers novel biology.</title>
        <authorList>
            <person name="Wiegand S."/>
            <person name="Jogler M."/>
            <person name="Boedeker C."/>
            <person name="Pinto D."/>
            <person name="Vollmers J."/>
            <person name="Rivas-Marin E."/>
            <person name="Kohn T."/>
            <person name="Peeters S.H."/>
            <person name="Heuer A."/>
            <person name="Rast P."/>
            <person name="Oberbeckmann S."/>
            <person name="Bunk B."/>
            <person name="Jeske O."/>
            <person name="Meyerdierks A."/>
            <person name="Storesund J.E."/>
            <person name="Kallscheuer N."/>
            <person name="Luecker S."/>
            <person name="Lage O.M."/>
            <person name="Pohl T."/>
            <person name="Merkel B.J."/>
            <person name="Hornburger P."/>
            <person name="Mueller R.-W."/>
            <person name="Bruemmer F."/>
            <person name="Labrenz M."/>
            <person name="Spormann A.M."/>
            <person name="Op den Camp H."/>
            <person name="Overmann J."/>
            <person name="Amann R."/>
            <person name="Jetten M.S.M."/>
            <person name="Mascher T."/>
            <person name="Medema M.H."/>
            <person name="Devos D.P."/>
            <person name="Kaster A.-K."/>
            <person name="Ovreas L."/>
            <person name="Rohde M."/>
            <person name="Galperin M.Y."/>
            <person name="Jogler C."/>
        </authorList>
    </citation>
    <scope>NUCLEOTIDE SEQUENCE [LARGE SCALE GENOMIC DNA]</scope>
    <source>
        <strain evidence="2 3">Enr17</strain>
    </source>
</reference>
<dbReference type="Gene3D" id="1.25.10.10">
    <property type="entry name" value="Leucine-rich Repeat Variant"/>
    <property type="match status" value="1"/>
</dbReference>